<dbReference type="SUPFAM" id="SSF53850">
    <property type="entry name" value="Periplasmic binding protein-like II"/>
    <property type="match status" value="1"/>
</dbReference>
<dbReference type="Gene3D" id="1.10.10.10">
    <property type="entry name" value="Winged helix-like DNA-binding domain superfamily/Winged helix DNA-binding domain"/>
    <property type="match status" value="1"/>
</dbReference>
<dbReference type="Pfam" id="PF03466">
    <property type="entry name" value="LysR_substrate"/>
    <property type="match status" value="1"/>
</dbReference>
<dbReference type="InterPro" id="IPR000847">
    <property type="entry name" value="LysR_HTH_N"/>
</dbReference>
<dbReference type="Gene3D" id="3.40.190.10">
    <property type="entry name" value="Periplasmic binding protein-like II"/>
    <property type="match status" value="2"/>
</dbReference>
<dbReference type="EMBL" id="JBHSLU010000104">
    <property type="protein sequence ID" value="MFC5508635.1"/>
    <property type="molecule type" value="Genomic_DNA"/>
</dbReference>
<feature type="domain" description="HTH lysR-type" evidence="5">
    <location>
        <begin position="14"/>
        <end position="71"/>
    </location>
</feature>
<keyword evidence="4" id="KW-0804">Transcription</keyword>
<dbReference type="InterPro" id="IPR036388">
    <property type="entry name" value="WH-like_DNA-bd_sf"/>
</dbReference>
<comment type="similarity">
    <text evidence="1">Belongs to the LysR transcriptional regulatory family.</text>
</comment>
<keyword evidence="3" id="KW-0238">DNA-binding</keyword>
<keyword evidence="2" id="KW-0805">Transcription regulation</keyword>
<proteinExistence type="inferred from homology"/>
<evidence type="ECO:0000256" key="1">
    <source>
        <dbReference type="ARBA" id="ARBA00009437"/>
    </source>
</evidence>
<evidence type="ECO:0000256" key="4">
    <source>
        <dbReference type="ARBA" id="ARBA00023163"/>
    </source>
</evidence>
<name>A0ABW0P851_9HYPH</name>
<dbReference type="RefSeq" id="WP_377817859.1">
    <property type="nucleotide sequence ID" value="NZ_JBHSLU010000104.1"/>
</dbReference>
<dbReference type="CDD" id="cd05466">
    <property type="entry name" value="PBP2_LTTR_substrate"/>
    <property type="match status" value="1"/>
</dbReference>
<evidence type="ECO:0000313" key="6">
    <source>
        <dbReference type="EMBL" id="MFC5508635.1"/>
    </source>
</evidence>
<sequence>MAPAKARLDREQFVELSSLAVFTEIVRERSLTAASKKVGLTQSAVSQLLKQIELLLGVELIDRTARPLRVTPAGVRFLAYADSMLLEARKISTAVRQSARAAFPKIRLGLTDSFASTFGPHIVPHLQSRAEQLTLRSSGINTTIREALLARELDLIVTTDPFDSIDGLERHELFRDPFLLVSPADYSGLSIDGLRGLAHQLPLVRYSRRSSLGIHIDVHLRRLGIEPVDRFEMDSSDTLLSMVTAGPGWALTTALCLLHARHFVGNARLDPLPGPRTSRCFYLIARREEHGDMPQQIARICRSLLVEKVIPDMKTIIPWLNNDLFKLESRLEN</sequence>
<evidence type="ECO:0000256" key="3">
    <source>
        <dbReference type="ARBA" id="ARBA00023125"/>
    </source>
</evidence>
<dbReference type="InterPro" id="IPR005119">
    <property type="entry name" value="LysR_subst-bd"/>
</dbReference>
<evidence type="ECO:0000313" key="7">
    <source>
        <dbReference type="Proteomes" id="UP001596060"/>
    </source>
</evidence>
<comment type="caution">
    <text evidence="6">The sequence shown here is derived from an EMBL/GenBank/DDBJ whole genome shotgun (WGS) entry which is preliminary data.</text>
</comment>
<gene>
    <name evidence="6" type="ORF">ACFPN9_25695</name>
</gene>
<dbReference type="Pfam" id="PF00126">
    <property type="entry name" value="HTH_1"/>
    <property type="match status" value="1"/>
</dbReference>
<dbReference type="PANTHER" id="PTHR30126">
    <property type="entry name" value="HTH-TYPE TRANSCRIPTIONAL REGULATOR"/>
    <property type="match status" value="1"/>
</dbReference>
<accession>A0ABW0P851</accession>
<organism evidence="6 7">
    <name type="scientific">Bosea massiliensis</name>
    <dbReference type="NCBI Taxonomy" id="151419"/>
    <lineage>
        <taxon>Bacteria</taxon>
        <taxon>Pseudomonadati</taxon>
        <taxon>Pseudomonadota</taxon>
        <taxon>Alphaproteobacteria</taxon>
        <taxon>Hyphomicrobiales</taxon>
        <taxon>Boseaceae</taxon>
        <taxon>Bosea</taxon>
    </lineage>
</organism>
<dbReference type="Proteomes" id="UP001596060">
    <property type="component" value="Unassembled WGS sequence"/>
</dbReference>
<dbReference type="PRINTS" id="PR00039">
    <property type="entry name" value="HTHLYSR"/>
</dbReference>
<dbReference type="SUPFAM" id="SSF46785">
    <property type="entry name" value="Winged helix' DNA-binding domain"/>
    <property type="match status" value="1"/>
</dbReference>
<dbReference type="PROSITE" id="PS50931">
    <property type="entry name" value="HTH_LYSR"/>
    <property type="match status" value="1"/>
</dbReference>
<dbReference type="InterPro" id="IPR036390">
    <property type="entry name" value="WH_DNA-bd_sf"/>
</dbReference>
<dbReference type="PANTHER" id="PTHR30126:SF40">
    <property type="entry name" value="HTH-TYPE TRANSCRIPTIONAL REGULATOR GLTR"/>
    <property type="match status" value="1"/>
</dbReference>
<evidence type="ECO:0000256" key="2">
    <source>
        <dbReference type="ARBA" id="ARBA00023015"/>
    </source>
</evidence>
<protein>
    <submittedName>
        <fullName evidence="6">LysR family transcriptional regulator</fullName>
    </submittedName>
</protein>
<reference evidence="7" key="1">
    <citation type="journal article" date="2019" name="Int. J. Syst. Evol. Microbiol.">
        <title>The Global Catalogue of Microorganisms (GCM) 10K type strain sequencing project: providing services to taxonomists for standard genome sequencing and annotation.</title>
        <authorList>
            <consortium name="The Broad Institute Genomics Platform"/>
            <consortium name="The Broad Institute Genome Sequencing Center for Infectious Disease"/>
            <person name="Wu L."/>
            <person name="Ma J."/>
        </authorList>
    </citation>
    <scope>NUCLEOTIDE SEQUENCE [LARGE SCALE GENOMIC DNA]</scope>
    <source>
        <strain evidence="7">CCUG 43117</strain>
    </source>
</reference>
<evidence type="ECO:0000259" key="5">
    <source>
        <dbReference type="PROSITE" id="PS50931"/>
    </source>
</evidence>
<keyword evidence="7" id="KW-1185">Reference proteome</keyword>